<keyword evidence="4" id="KW-0153">Cholesterol metabolism</keyword>
<feature type="transmembrane region" description="Helical" evidence="18">
    <location>
        <begin position="1201"/>
        <end position="1220"/>
    </location>
</feature>
<feature type="transmembrane region" description="Helical" evidence="18">
    <location>
        <begin position="789"/>
        <end position="810"/>
    </location>
</feature>
<comment type="caution">
    <text evidence="16">Lacks conserved residue(s) required for the propagation of feature annotation.</text>
</comment>
<keyword evidence="13" id="KW-0325">Glycoprotein</keyword>
<dbReference type="GO" id="GO:0012505">
    <property type="term" value="C:endomembrane system"/>
    <property type="evidence" value="ECO:0007669"/>
    <property type="project" value="UniProtKB-SubCell"/>
</dbReference>
<evidence type="ECO:0000256" key="12">
    <source>
        <dbReference type="ARBA" id="ARBA00023166"/>
    </source>
</evidence>
<keyword evidence="11" id="KW-1015">Disulfide bond</keyword>
<evidence type="ECO:0000256" key="6">
    <source>
        <dbReference type="ARBA" id="ARBA00022729"/>
    </source>
</evidence>
<evidence type="ECO:0000256" key="18">
    <source>
        <dbReference type="SAM" id="Phobius"/>
    </source>
</evidence>
<keyword evidence="10 18" id="KW-0472">Membrane</keyword>
<feature type="domain" description="SSD" evidence="19">
    <location>
        <begin position="683"/>
        <end position="847"/>
    </location>
</feature>
<dbReference type="Proteomes" id="UP000095280">
    <property type="component" value="Unplaced"/>
</dbReference>
<dbReference type="Pfam" id="PF16414">
    <property type="entry name" value="NPC1_N"/>
    <property type="match status" value="1"/>
</dbReference>
<name>A0A1I8IB17_9PLAT</name>
<feature type="transmembrane region" description="Helical" evidence="18">
    <location>
        <begin position="1226"/>
        <end position="1244"/>
    </location>
</feature>
<evidence type="ECO:0000256" key="3">
    <source>
        <dbReference type="ARBA" id="ARBA00022448"/>
    </source>
</evidence>
<dbReference type="WBParaSite" id="maker-uti_cns_0010934-snap-gene-0.3-mRNA-1">
    <property type="protein sequence ID" value="maker-uti_cns_0010934-snap-gene-0.3-mRNA-1"/>
    <property type="gene ID" value="maker-uti_cns_0010934-snap-gene-0.3"/>
</dbReference>
<evidence type="ECO:0000256" key="5">
    <source>
        <dbReference type="ARBA" id="ARBA00022692"/>
    </source>
</evidence>
<feature type="transmembrane region" description="Helical" evidence="18">
    <location>
        <begin position="289"/>
        <end position="313"/>
    </location>
</feature>
<evidence type="ECO:0000259" key="19">
    <source>
        <dbReference type="PROSITE" id="PS50156"/>
    </source>
</evidence>
<dbReference type="PANTHER" id="PTHR45727">
    <property type="entry name" value="NPC INTRACELLULAR CHOLESTEROL TRANSPORTER 1"/>
    <property type="match status" value="1"/>
</dbReference>
<dbReference type="SUPFAM" id="SSF82866">
    <property type="entry name" value="Multidrug efflux transporter AcrB transmembrane domain"/>
    <property type="match status" value="2"/>
</dbReference>
<dbReference type="GO" id="GO:0015485">
    <property type="term" value="F:cholesterol binding"/>
    <property type="evidence" value="ECO:0007669"/>
    <property type="project" value="TreeGrafter"/>
</dbReference>
<evidence type="ECO:0000256" key="7">
    <source>
        <dbReference type="ARBA" id="ARBA00022989"/>
    </source>
</evidence>
<keyword evidence="12" id="KW-1207">Sterol metabolism</keyword>
<keyword evidence="7 18" id="KW-1133">Transmembrane helix</keyword>
<dbReference type="GO" id="GO:0005319">
    <property type="term" value="F:lipid transporter activity"/>
    <property type="evidence" value="ECO:0007669"/>
    <property type="project" value="InterPro"/>
</dbReference>
<evidence type="ECO:0000256" key="9">
    <source>
        <dbReference type="ARBA" id="ARBA00023098"/>
    </source>
</evidence>
<dbReference type="FunFam" id="1.20.1640.10:FF:000008">
    <property type="entry name" value="NPC intracellular cholesterol transporter 1"/>
    <property type="match status" value="1"/>
</dbReference>
<evidence type="ECO:0000256" key="17">
    <source>
        <dbReference type="SAM" id="MobiDB-lite"/>
    </source>
</evidence>
<feature type="transmembrane region" description="Helical" evidence="18">
    <location>
        <begin position="1174"/>
        <end position="1194"/>
    </location>
</feature>
<evidence type="ECO:0000259" key="20">
    <source>
        <dbReference type="PROSITE" id="PS50287"/>
    </source>
</evidence>
<feature type="transmembrane region" description="Helical" evidence="18">
    <location>
        <begin position="1265"/>
        <end position="1291"/>
    </location>
</feature>
<feature type="region of interest" description="Disordered" evidence="17">
    <location>
        <begin position="1428"/>
        <end position="1452"/>
    </location>
</feature>
<dbReference type="InterPro" id="IPR053958">
    <property type="entry name" value="HMGCR/SNAP/NPC1-like_SSD"/>
</dbReference>
<comment type="catalytic activity">
    <reaction evidence="15">
        <text>cholesterol(in) = cholesterol(out)</text>
        <dbReference type="Rhea" id="RHEA:39747"/>
        <dbReference type="ChEBI" id="CHEBI:16113"/>
    </reaction>
</comment>
<dbReference type="InterPro" id="IPR004765">
    <property type="entry name" value="NPC1-like"/>
</dbReference>
<evidence type="ECO:0000256" key="16">
    <source>
        <dbReference type="PROSITE-ProRule" id="PRU00196"/>
    </source>
</evidence>
<feature type="compositionally biased region" description="Basic and acidic residues" evidence="17">
    <location>
        <begin position="1428"/>
        <end position="1443"/>
    </location>
</feature>
<accession>A0A1I8IB17</accession>
<feature type="region of interest" description="Disordered" evidence="17">
    <location>
        <begin position="1582"/>
        <end position="1605"/>
    </location>
</feature>
<feature type="transmembrane region" description="Helical" evidence="18">
    <location>
        <begin position="822"/>
        <end position="847"/>
    </location>
</feature>
<evidence type="ECO:0000256" key="14">
    <source>
        <dbReference type="ARBA" id="ARBA00023221"/>
    </source>
</evidence>
<keyword evidence="21" id="KW-1185">Reference proteome</keyword>
<dbReference type="Pfam" id="PF22314">
    <property type="entry name" value="NPC1_MLD"/>
    <property type="match status" value="1"/>
</dbReference>
<evidence type="ECO:0000256" key="11">
    <source>
        <dbReference type="ARBA" id="ARBA00023157"/>
    </source>
</evidence>
<evidence type="ECO:0000256" key="10">
    <source>
        <dbReference type="ARBA" id="ARBA00023136"/>
    </source>
</evidence>
<feature type="domain" description="SRCR" evidence="20">
    <location>
        <begin position="365"/>
        <end position="418"/>
    </location>
</feature>
<keyword evidence="9" id="KW-0443">Lipid metabolism</keyword>
<evidence type="ECO:0000313" key="22">
    <source>
        <dbReference type="WBParaSite" id="maker-uti_cns_0010934-snap-gene-0.3-mRNA-1"/>
    </source>
</evidence>
<evidence type="ECO:0000256" key="8">
    <source>
        <dbReference type="ARBA" id="ARBA00023055"/>
    </source>
</evidence>
<dbReference type="Pfam" id="PF12349">
    <property type="entry name" value="Sterol-sensing"/>
    <property type="match status" value="1"/>
</dbReference>
<protein>
    <submittedName>
        <fullName evidence="22">SSD domain-containing protein</fullName>
    </submittedName>
</protein>
<dbReference type="FunFam" id="1.20.1640.10:FF:000010">
    <property type="entry name" value="NPC intracellular cholesterol transporter 1"/>
    <property type="match status" value="1"/>
</dbReference>
<evidence type="ECO:0000256" key="4">
    <source>
        <dbReference type="ARBA" id="ARBA00022548"/>
    </source>
</evidence>
<dbReference type="GO" id="GO:0030299">
    <property type="term" value="P:intestinal cholesterol absorption"/>
    <property type="evidence" value="ECO:0007669"/>
    <property type="project" value="TreeGrafter"/>
</dbReference>
<keyword evidence="3" id="KW-0813">Transport</keyword>
<sequence>ARGTRDFNRPTKLPTLEQRKITRIWLLKELWNNLQILFLKASADCIMYDECSRSPTDNPINCRYNGPAKPLNNQKSLSLLRSFCPEIASGSSGDVVTCCSERQIETLSIQMDRAGLLLRRCPACWKNFRSMFCNMACSPNQSLYLQATSFDESVNTVTSVNYNISSNFAHTFFNSCKGVSHGNGKAISAMCGSVSVESCTVKDVFKFLGSPAENPYAPFDIKFSLEDQCFTIDGKMHCPMNESSVQCHLGDRERGVAACSCSDCQAVCPKKPDTPNDPKPWQVLGIDGWYIVMAAIYVSFLVVFAAWNIYFFAQTHRKNLNSRVSTSSKDSNAAYSAASSEKVTSTELTYGLTSPSSQAFLTDGSRLSDTEIDCSDRVSGQIEARIEAAFTSWGLLVAKHPVLVIMLSFVVCIALSCGVLFFQVTTDPVELWSSPQSTARQQKAFFDKNFGPFYRTEQVIIIPRNQTHYIHEPESPYFDPPVHRAFGPVINKKFLQKVLNLQTNITNMKVWSKAKKRDISLTDICFKPLSPSYSTCAVQSPLGYFQSNTSTLNKVAIDFDFGLTYADFVTHLIACTKNPLSVNSDINLKLSCFSEWGGPIYPWVVFGGYSGKEYLNATAIVLTFLVNNDANRESEQVRMAMEWEEAFLNVMHKFKNESHEELDVRYSSERSIQDELERESNSDVVTILGSYLLMFAYVTLTLGQYKSCRRLLVNVKITLGLVGVVIVLVAVFCSLGVWSYLGFPATLIIIEVVPFLVLAVGVDNIFILVHTLQRDFVGADSVEAKVARVVGRVGPSMLLSSLSESVAFFFGAFTPMPAVRVFALYAGMAVLLDFLLQISCFVAVLSLDAKRQAAKRMDILCCCASKKVEKAEKAANNKPEKTESKGLLFQFFKRFLSTFIFNRWVRPIIISIFVGWACVCLACVHNIRVGLDQELSMPEDSYVTSYFDGIKKYLSVGPPVYFVVSGPMDFANPVHQNLICSRAGCPQKSMLNQLSQLAEAPNYSHIVSPPSSWLDDYVDWLEPSETSPCCSYHKSGSFCPASNRTADCTPCGVNFTTDGWPVQGEFFRYLDFFLKDNPGVACPKGGHAAYAAALNREKRQSRTVGVSASHYMTYHSVLRNGDDFINAYKMAVKISDDITSHFKDTTGRDDLKVFPYSVFYVFYEQYLTIVTDTAINLGVCLAAIGLVTLMLLGFDFFATFIILLTIGLILLSMLGLMFFWNISLNAVSLVNLVMALGISVEFCSHLVRAFTVSAERTRLEKARDCFVHMGSSVFSGITLTKLGGIIILGFAKSQLFRVFYFRMYLGIVLFGALHGLLFLPVLLSYIGPVSKHRQIVRKLSSHVIQAMFTSHGLDHNTPGPQRYNPMARPPPNIDNANIARDDLKVRLFRAVVQPTLFYYGMEAVPPTVTRERALDVLYRSLLRNALGSHDKKGQDAHKQHKEASVGGQSHNTPFVTPIGLGRTICALQDESIEKEHPNGSVVHESVGLLSQMAAQNENVAEYVRHCHDNSQAVLPESCKNTHIDSTMVTLNETRSPHSGGSRKEVPGIRVQWGGVADHSANPCRPRAASAAVSRREIRWCRCPQRSPPPESPEERQPVEKQQANGSALNARLAELSIMTAQDESVANYVSCRNTHIDSTMVTLNETRSPHSGGSRKGVGLAVGVLGHAVQDQVENAAVAGEFHGADEFVALLGGQPSTQSARPSQMKANERHWPLLQGHGVERGQSLPTTPGPAAGSAQLTLQDSSGLNGVEWAFGHRQMLSNQQRRRLLTGGAQRLVLVVAVDAVGPASQMKGEREALAALAGPRSRTGTVVGQQHRGRLRD</sequence>
<feature type="transmembrane region" description="Helical" evidence="18">
    <location>
        <begin position="717"/>
        <end position="741"/>
    </location>
</feature>
<dbReference type="GO" id="GO:0030301">
    <property type="term" value="P:cholesterol transport"/>
    <property type="evidence" value="ECO:0007669"/>
    <property type="project" value="UniProtKB-ARBA"/>
</dbReference>
<feature type="transmembrane region" description="Helical" evidence="18">
    <location>
        <begin position="1303"/>
        <end position="1327"/>
    </location>
</feature>
<evidence type="ECO:0000313" key="21">
    <source>
        <dbReference type="Proteomes" id="UP000095280"/>
    </source>
</evidence>
<evidence type="ECO:0000256" key="13">
    <source>
        <dbReference type="ARBA" id="ARBA00023180"/>
    </source>
</evidence>
<dbReference type="InterPro" id="IPR000731">
    <property type="entry name" value="SSD"/>
</dbReference>
<feature type="transmembrane region" description="Helical" evidence="18">
    <location>
        <begin position="402"/>
        <end position="424"/>
    </location>
</feature>
<dbReference type="NCBIfam" id="TIGR00917">
    <property type="entry name" value="2A060601"/>
    <property type="match status" value="1"/>
</dbReference>
<evidence type="ECO:0000256" key="15">
    <source>
        <dbReference type="ARBA" id="ARBA00034049"/>
    </source>
</evidence>
<keyword evidence="14" id="KW-0753">Steroid metabolism</keyword>
<proteinExistence type="inferred from homology"/>
<organism evidence="21 22">
    <name type="scientific">Macrostomum lignano</name>
    <dbReference type="NCBI Taxonomy" id="282301"/>
    <lineage>
        <taxon>Eukaryota</taxon>
        <taxon>Metazoa</taxon>
        <taxon>Spiralia</taxon>
        <taxon>Lophotrochozoa</taxon>
        <taxon>Platyhelminthes</taxon>
        <taxon>Rhabditophora</taxon>
        <taxon>Macrostomorpha</taxon>
        <taxon>Macrostomida</taxon>
        <taxon>Macrostomidae</taxon>
        <taxon>Macrostomum</taxon>
    </lineage>
</organism>
<evidence type="ECO:0000256" key="2">
    <source>
        <dbReference type="ARBA" id="ARBA00005585"/>
    </source>
</evidence>
<dbReference type="InterPro" id="IPR001190">
    <property type="entry name" value="SRCR"/>
</dbReference>
<evidence type="ECO:0000256" key="1">
    <source>
        <dbReference type="ARBA" id="ARBA00004127"/>
    </source>
</evidence>
<keyword evidence="8" id="KW-0445">Lipid transport</keyword>
<dbReference type="GO" id="GO:0042632">
    <property type="term" value="P:cholesterol homeostasis"/>
    <property type="evidence" value="ECO:0007669"/>
    <property type="project" value="TreeGrafter"/>
</dbReference>
<keyword evidence="6" id="KW-0732">Signal</keyword>
<dbReference type="PANTHER" id="PTHR45727:SF2">
    <property type="entry name" value="NPC INTRACELLULAR CHOLESTEROL TRANSPORTER 1"/>
    <property type="match status" value="1"/>
</dbReference>
<dbReference type="PROSITE" id="PS50287">
    <property type="entry name" value="SRCR_2"/>
    <property type="match status" value="1"/>
</dbReference>
<reference evidence="22" key="1">
    <citation type="submission" date="2016-11" db="UniProtKB">
        <authorList>
            <consortium name="WormBaseParasite"/>
        </authorList>
    </citation>
    <scope>IDENTIFICATION</scope>
</reference>
<dbReference type="InterPro" id="IPR032190">
    <property type="entry name" value="NPC1_N"/>
</dbReference>
<dbReference type="Gene3D" id="1.20.1640.10">
    <property type="entry name" value="Multidrug efflux transporter AcrB transmembrane domain"/>
    <property type="match status" value="2"/>
</dbReference>
<dbReference type="GO" id="GO:0008203">
    <property type="term" value="P:cholesterol metabolic process"/>
    <property type="evidence" value="ECO:0007669"/>
    <property type="project" value="UniProtKB-KW"/>
</dbReference>
<feature type="transmembrane region" description="Helical" evidence="18">
    <location>
        <begin position="684"/>
        <end position="705"/>
    </location>
</feature>
<dbReference type="GO" id="GO:0005886">
    <property type="term" value="C:plasma membrane"/>
    <property type="evidence" value="ECO:0007669"/>
    <property type="project" value="TreeGrafter"/>
</dbReference>
<dbReference type="InterPro" id="IPR053956">
    <property type="entry name" value="NPC1_MLD"/>
</dbReference>
<keyword evidence="5 18" id="KW-0812">Transmembrane</keyword>
<comment type="subcellular location">
    <subcellularLocation>
        <location evidence="1">Endomembrane system</location>
        <topology evidence="1">Multi-pass membrane protein</topology>
    </subcellularLocation>
</comment>
<dbReference type="PROSITE" id="PS50156">
    <property type="entry name" value="SSD"/>
    <property type="match status" value="1"/>
</dbReference>
<comment type="similarity">
    <text evidence="2">Belongs to the patched family.</text>
</comment>
<feature type="transmembrane region" description="Helical" evidence="18">
    <location>
        <begin position="747"/>
        <end position="769"/>
    </location>
</feature>